<dbReference type="Gene3D" id="3.20.20.240">
    <property type="entry name" value="Methylmalonyl-CoA mutase"/>
    <property type="match status" value="1"/>
</dbReference>
<keyword evidence="1" id="KW-0413">Isomerase</keyword>
<dbReference type="EMBL" id="BARS01019454">
    <property type="protein sequence ID" value="GAF91086.1"/>
    <property type="molecule type" value="Genomic_DNA"/>
</dbReference>
<reference evidence="3" key="1">
    <citation type="journal article" date="2014" name="Front. Microbiol.">
        <title>High frequency of phylogenetically diverse reductive dehalogenase-homologous genes in deep subseafloor sedimentary metagenomes.</title>
        <authorList>
            <person name="Kawai M."/>
            <person name="Futagami T."/>
            <person name="Toyoda A."/>
            <person name="Takaki Y."/>
            <person name="Nishi S."/>
            <person name="Hori S."/>
            <person name="Arai W."/>
            <person name="Tsubouchi T."/>
            <person name="Morono Y."/>
            <person name="Uchiyama I."/>
            <person name="Ito T."/>
            <person name="Fujiyama A."/>
            <person name="Inagaki F."/>
            <person name="Takami H."/>
        </authorList>
    </citation>
    <scope>NUCLEOTIDE SEQUENCE</scope>
    <source>
        <strain evidence="3">Expedition CK06-06</strain>
    </source>
</reference>
<protein>
    <recommendedName>
        <fullName evidence="2">Methylmalonyl-CoA mutase alpha/beta chain catalytic domain-containing protein</fullName>
    </recommendedName>
</protein>
<name>X0TV59_9ZZZZ</name>
<dbReference type="Pfam" id="PF01642">
    <property type="entry name" value="MM_CoA_mutase"/>
    <property type="match status" value="1"/>
</dbReference>
<dbReference type="InterPro" id="IPR016176">
    <property type="entry name" value="Cbl-dep_enz_cat"/>
</dbReference>
<evidence type="ECO:0000259" key="2">
    <source>
        <dbReference type="Pfam" id="PF01642"/>
    </source>
</evidence>
<dbReference type="PANTHER" id="PTHR48101">
    <property type="entry name" value="METHYLMALONYL-COA MUTASE, MITOCHONDRIAL-RELATED"/>
    <property type="match status" value="1"/>
</dbReference>
<dbReference type="InterPro" id="IPR006098">
    <property type="entry name" value="MMCoA_mutase_a_cat"/>
</dbReference>
<dbReference type="InterPro" id="IPR006099">
    <property type="entry name" value="MeMalonylCoA_mutase_a/b_cat"/>
</dbReference>
<proteinExistence type="predicted"/>
<dbReference type="GO" id="GO:0031419">
    <property type="term" value="F:cobalamin binding"/>
    <property type="evidence" value="ECO:0007669"/>
    <property type="project" value="InterPro"/>
</dbReference>
<evidence type="ECO:0000256" key="1">
    <source>
        <dbReference type="ARBA" id="ARBA00023235"/>
    </source>
</evidence>
<sequence>EYPFTRGIHPLMYRKRPWTMRQYSGFGTAKETNQRFKWLLEQGQTALNVAFDLPTQLGLDSDDPFAEEEVGRVGMAIDTLKDLEEAFADIPIDRISTSLTINPVASVMLAMYLAVAEKQGIPWDQIRGTTQNDVLKEYIGRGTWIFPVKPSIRLIGDMVEFCSENVPKFNPFSVCGYHIRESGATPVQEMAYAFEIAIAYIQEVLSRGLNVDDFAGRIAFNLDIHGDLWEQVAKFRAGRRLWAKIIKERFRAKNPRSMILRMIAGGGGGGLTIQ</sequence>
<accession>X0TV59</accession>
<dbReference type="SUPFAM" id="SSF51703">
    <property type="entry name" value="Cobalamin (vitamin B12)-dependent enzymes"/>
    <property type="match status" value="1"/>
</dbReference>
<dbReference type="AlphaFoldDB" id="X0TV59"/>
<dbReference type="NCBIfam" id="TIGR00641">
    <property type="entry name" value="acid_CoA_mut_N"/>
    <property type="match status" value="1"/>
</dbReference>
<dbReference type="GO" id="GO:0004494">
    <property type="term" value="F:methylmalonyl-CoA mutase activity"/>
    <property type="evidence" value="ECO:0007669"/>
    <property type="project" value="InterPro"/>
</dbReference>
<feature type="domain" description="Methylmalonyl-CoA mutase alpha/beta chain catalytic" evidence="2">
    <location>
        <begin position="1"/>
        <end position="274"/>
    </location>
</feature>
<feature type="non-terminal residue" evidence="3">
    <location>
        <position position="274"/>
    </location>
</feature>
<organism evidence="3">
    <name type="scientific">marine sediment metagenome</name>
    <dbReference type="NCBI Taxonomy" id="412755"/>
    <lineage>
        <taxon>unclassified sequences</taxon>
        <taxon>metagenomes</taxon>
        <taxon>ecological metagenomes</taxon>
    </lineage>
</organism>
<feature type="non-terminal residue" evidence="3">
    <location>
        <position position="1"/>
    </location>
</feature>
<comment type="caution">
    <text evidence="3">The sequence shown here is derived from an EMBL/GenBank/DDBJ whole genome shotgun (WGS) entry which is preliminary data.</text>
</comment>
<dbReference type="PANTHER" id="PTHR48101:SF1">
    <property type="entry name" value="METHYLMALONYL-COA MUTASE, LARGE SUBUNIT"/>
    <property type="match status" value="1"/>
</dbReference>
<evidence type="ECO:0000313" key="3">
    <source>
        <dbReference type="EMBL" id="GAF91086.1"/>
    </source>
</evidence>
<gene>
    <name evidence="3" type="ORF">S01H1_31528</name>
</gene>